<dbReference type="InterPro" id="IPR001910">
    <property type="entry name" value="Inosine/uridine_hydrolase_dom"/>
</dbReference>
<dbReference type="InParanoid" id="A0A165D7D7"/>
<dbReference type="OrthoDB" id="432381at2759"/>
<evidence type="ECO:0000256" key="2">
    <source>
        <dbReference type="SAM" id="SignalP"/>
    </source>
</evidence>
<dbReference type="AlphaFoldDB" id="A0A165D7D7"/>
<comment type="similarity">
    <text evidence="1">Belongs to the IUNH family.</text>
</comment>
<feature type="domain" description="Inosine/uridine-preferring nucleoside hydrolase" evidence="3">
    <location>
        <begin position="63"/>
        <end position="372"/>
    </location>
</feature>
<evidence type="ECO:0000313" key="4">
    <source>
        <dbReference type="EMBL" id="KZT52226.1"/>
    </source>
</evidence>
<gene>
    <name evidence="4" type="ORF">CALCODRAFT_487318</name>
</gene>
<name>A0A165D7D7_9BASI</name>
<dbReference type="InterPro" id="IPR052775">
    <property type="entry name" value="IUN_hydrolase"/>
</dbReference>
<proteinExistence type="inferred from homology"/>
<keyword evidence="2" id="KW-0732">Signal</keyword>
<reference evidence="4 5" key="1">
    <citation type="journal article" date="2016" name="Mol. Biol. Evol.">
        <title>Comparative Genomics of Early-Diverging Mushroom-Forming Fungi Provides Insights into the Origins of Lignocellulose Decay Capabilities.</title>
        <authorList>
            <person name="Nagy L.G."/>
            <person name="Riley R."/>
            <person name="Tritt A."/>
            <person name="Adam C."/>
            <person name="Daum C."/>
            <person name="Floudas D."/>
            <person name="Sun H."/>
            <person name="Yadav J.S."/>
            <person name="Pangilinan J."/>
            <person name="Larsson K.H."/>
            <person name="Matsuura K."/>
            <person name="Barry K."/>
            <person name="Labutti K."/>
            <person name="Kuo R."/>
            <person name="Ohm R.A."/>
            <person name="Bhattacharya S.S."/>
            <person name="Shirouzu T."/>
            <person name="Yoshinaga Y."/>
            <person name="Martin F.M."/>
            <person name="Grigoriev I.V."/>
            <person name="Hibbett D.S."/>
        </authorList>
    </citation>
    <scope>NUCLEOTIDE SEQUENCE [LARGE SCALE GENOMIC DNA]</scope>
    <source>
        <strain evidence="4 5">HHB12733</strain>
    </source>
</reference>
<dbReference type="EMBL" id="KV424074">
    <property type="protein sequence ID" value="KZT52226.1"/>
    <property type="molecule type" value="Genomic_DNA"/>
</dbReference>
<dbReference type="Gene3D" id="3.90.245.10">
    <property type="entry name" value="Ribonucleoside hydrolase-like"/>
    <property type="match status" value="1"/>
</dbReference>
<dbReference type="GO" id="GO:0016799">
    <property type="term" value="F:hydrolase activity, hydrolyzing N-glycosyl compounds"/>
    <property type="evidence" value="ECO:0007669"/>
    <property type="project" value="InterPro"/>
</dbReference>
<dbReference type="Pfam" id="PF01156">
    <property type="entry name" value="IU_nuc_hydro"/>
    <property type="match status" value="1"/>
</dbReference>
<accession>A0A165D7D7</accession>
<feature type="chain" id="PRO_5007856438" evidence="2">
    <location>
        <begin position="21"/>
        <end position="388"/>
    </location>
</feature>
<dbReference type="Proteomes" id="UP000076842">
    <property type="component" value="Unassembled WGS sequence"/>
</dbReference>
<dbReference type="SUPFAM" id="SSF53590">
    <property type="entry name" value="Nucleoside hydrolase"/>
    <property type="match status" value="1"/>
</dbReference>
<evidence type="ECO:0000313" key="5">
    <source>
        <dbReference type="Proteomes" id="UP000076842"/>
    </source>
</evidence>
<dbReference type="FunCoup" id="A0A165D7D7">
    <property type="interactions" value="297"/>
</dbReference>
<evidence type="ECO:0000259" key="3">
    <source>
        <dbReference type="Pfam" id="PF01156"/>
    </source>
</evidence>
<sequence length="388" mass="42244">MLARAFIAVAAALLPSAVDAACGKVIVDNDWHVFASAYLWRAIDAIHRSGSASYTPLLELLGANCTILGITSTIGNMYAYQGAAHILRFLEIAGIDYIPVYIGANEPLVNTVERSAAWQSVFGAFTWDGAFSPDNATLDAAGADPTGNNPFKITPIPEGLPTMKWQNESAVDFMIAMARKYPGEVEIFAASGMTTVALAVRQDPYFAGNIKKISIQGGYVDVNLKQTDPSPANLTFPNDDIYADFNFFIDPEAAKVVVNAPFRETVIAGQVSIPYLLTPEIFSQAVSVRTPITANLSTYWASSVGTPLWDEITAAVIAYPEIVTKSRRVYMDVDVAYDSIFYGRSFVAVAPFQPANSRNVTFVEQINLNGFLRNFIPALQGNYSTKRW</sequence>
<dbReference type="InterPro" id="IPR036452">
    <property type="entry name" value="Ribo_hydro-like"/>
</dbReference>
<dbReference type="PANTHER" id="PTHR46190:SF1">
    <property type="entry name" value="SI:CH211-201H21.5"/>
    <property type="match status" value="1"/>
</dbReference>
<feature type="signal peptide" evidence="2">
    <location>
        <begin position="1"/>
        <end position="20"/>
    </location>
</feature>
<organism evidence="4 5">
    <name type="scientific">Calocera cornea HHB12733</name>
    <dbReference type="NCBI Taxonomy" id="1353952"/>
    <lineage>
        <taxon>Eukaryota</taxon>
        <taxon>Fungi</taxon>
        <taxon>Dikarya</taxon>
        <taxon>Basidiomycota</taxon>
        <taxon>Agaricomycotina</taxon>
        <taxon>Dacrymycetes</taxon>
        <taxon>Dacrymycetales</taxon>
        <taxon>Dacrymycetaceae</taxon>
        <taxon>Calocera</taxon>
    </lineage>
</organism>
<protein>
    <submittedName>
        <fullName evidence="4">Nucleoside hydrolase</fullName>
    </submittedName>
</protein>
<evidence type="ECO:0000256" key="1">
    <source>
        <dbReference type="ARBA" id="ARBA00009176"/>
    </source>
</evidence>
<dbReference type="PANTHER" id="PTHR46190">
    <property type="entry name" value="SI:CH211-201H21.5-RELATED"/>
    <property type="match status" value="1"/>
</dbReference>
<keyword evidence="5" id="KW-1185">Reference proteome</keyword>
<dbReference type="STRING" id="1353952.A0A165D7D7"/>
<keyword evidence="4" id="KW-0378">Hydrolase</keyword>